<gene>
    <name evidence="2" type="ORF">C5C04_03350</name>
    <name evidence="3" type="ORF">C5C40_07090</name>
</gene>
<protein>
    <submittedName>
        <fullName evidence="2">Thiocillin family RiPP</fullName>
    </submittedName>
</protein>
<dbReference type="NCBIfam" id="NF033482">
    <property type="entry name" value="RiPP_thiocil"/>
    <property type="match status" value="1"/>
</dbReference>
<dbReference type="RefSeq" id="WP_097166266.1">
    <property type="nucleotide sequence ID" value="NZ_CP028129.1"/>
</dbReference>
<evidence type="ECO:0000313" key="4">
    <source>
        <dbReference type="Proteomes" id="UP000237881"/>
    </source>
</evidence>
<dbReference type="EMBL" id="PSVT01000011">
    <property type="protein sequence ID" value="PPH77414.1"/>
    <property type="molecule type" value="Genomic_DNA"/>
</dbReference>
<feature type="region of interest" description="Disordered" evidence="1">
    <location>
        <begin position="37"/>
        <end position="59"/>
    </location>
</feature>
<dbReference type="Proteomes" id="UP000237881">
    <property type="component" value="Unassembled WGS sequence"/>
</dbReference>
<organism evidence="2 4">
    <name type="scientific">Rathayibacter rathayi</name>
    <name type="common">Corynebacterium rathayi</name>
    <dbReference type="NCBI Taxonomy" id="33887"/>
    <lineage>
        <taxon>Bacteria</taxon>
        <taxon>Bacillati</taxon>
        <taxon>Actinomycetota</taxon>
        <taxon>Actinomycetes</taxon>
        <taxon>Micrococcales</taxon>
        <taxon>Microbacteriaceae</taxon>
        <taxon>Rathayibacter</taxon>
    </lineage>
</organism>
<dbReference type="KEGG" id="rry:C1O28_00950"/>
<evidence type="ECO:0000313" key="2">
    <source>
        <dbReference type="EMBL" id="PPF15585.1"/>
    </source>
</evidence>
<name>A0ABD6WBN0_RATRA</name>
<proteinExistence type="predicted"/>
<dbReference type="GeneID" id="49819008"/>
<reference evidence="4 5" key="1">
    <citation type="submission" date="2018-02" db="EMBL/GenBank/DDBJ databases">
        <title>Bacteriophage NCPPB3778 and a type I-E CRISPR drive the evolution of the US Biological Select Agent, Rathayibacter toxicus.</title>
        <authorList>
            <person name="Davis E.W.II."/>
            <person name="Tabima J.F."/>
            <person name="Weisberg A.J."/>
            <person name="Lopes L.D."/>
            <person name="Wiseman M.S."/>
            <person name="Wiseman M.S."/>
            <person name="Pupko T."/>
            <person name="Belcher M.S."/>
            <person name="Sechler A.J."/>
            <person name="Tancos M.A."/>
            <person name="Schroeder B.K."/>
            <person name="Murray T.D."/>
            <person name="Luster D.G."/>
            <person name="Schneider W.L."/>
            <person name="Rogers E."/>
            <person name="Andreote F.D."/>
            <person name="Grunwald N.J."/>
            <person name="Putnam M.L."/>
            <person name="Chang J.H."/>
        </authorList>
    </citation>
    <scope>NUCLEOTIDE SEQUENCE [LARGE SCALE GENOMIC DNA]</scope>
    <source>
        <strain evidence="3 5">AY1D6</strain>
        <strain evidence="2 4">AY1I9</strain>
    </source>
</reference>
<dbReference type="Proteomes" id="UP000239698">
    <property type="component" value="Unassembled WGS sequence"/>
</dbReference>
<evidence type="ECO:0000313" key="3">
    <source>
        <dbReference type="EMBL" id="PPH77414.1"/>
    </source>
</evidence>
<keyword evidence="5" id="KW-1185">Reference proteome</keyword>
<dbReference type="InterPro" id="IPR049803">
    <property type="entry name" value="RiPP_thiocil-like"/>
</dbReference>
<evidence type="ECO:0000313" key="5">
    <source>
        <dbReference type="Proteomes" id="UP000239698"/>
    </source>
</evidence>
<accession>A0ABD6WBN0</accession>
<comment type="caution">
    <text evidence="2">The sequence shown here is derived from an EMBL/GenBank/DDBJ whole genome shotgun (WGS) entry which is preliminary data.</text>
</comment>
<evidence type="ECO:0000256" key="1">
    <source>
        <dbReference type="SAM" id="MobiDB-lite"/>
    </source>
</evidence>
<dbReference type="EMBL" id="PSUL01000004">
    <property type="protein sequence ID" value="PPF15585.1"/>
    <property type="molecule type" value="Genomic_DNA"/>
</dbReference>
<sequence length="59" mass="5823">MTLNSNENQDLFAADLTVEELDNQVAAGFTTAGSFATGSSAACPASSISTGSSFSSAGD</sequence>
<dbReference type="AlphaFoldDB" id="A0ABD6WBN0"/>